<feature type="region of interest" description="Disordered" evidence="2">
    <location>
        <begin position="173"/>
        <end position="214"/>
    </location>
</feature>
<feature type="compositionally biased region" description="Low complexity" evidence="2">
    <location>
        <begin position="253"/>
        <end position="265"/>
    </location>
</feature>
<accession>A0A699I1N6</accession>
<gene>
    <name evidence="3" type="ORF">Tci_488173</name>
</gene>
<proteinExistence type="predicted"/>
<dbReference type="EMBL" id="BKCJ010247406">
    <property type="protein sequence ID" value="GEZ16200.1"/>
    <property type="molecule type" value="Genomic_DNA"/>
</dbReference>
<evidence type="ECO:0000256" key="2">
    <source>
        <dbReference type="SAM" id="MobiDB-lite"/>
    </source>
</evidence>
<organism evidence="3">
    <name type="scientific">Tanacetum cinerariifolium</name>
    <name type="common">Dalmatian daisy</name>
    <name type="synonym">Chrysanthemum cinerariifolium</name>
    <dbReference type="NCBI Taxonomy" id="118510"/>
    <lineage>
        <taxon>Eukaryota</taxon>
        <taxon>Viridiplantae</taxon>
        <taxon>Streptophyta</taxon>
        <taxon>Embryophyta</taxon>
        <taxon>Tracheophyta</taxon>
        <taxon>Spermatophyta</taxon>
        <taxon>Magnoliopsida</taxon>
        <taxon>eudicotyledons</taxon>
        <taxon>Gunneridae</taxon>
        <taxon>Pentapetalae</taxon>
        <taxon>asterids</taxon>
        <taxon>campanulids</taxon>
        <taxon>Asterales</taxon>
        <taxon>Asteraceae</taxon>
        <taxon>Asteroideae</taxon>
        <taxon>Anthemideae</taxon>
        <taxon>Anthemidinae</taxon>
        <taxon>Tanacetum</taxon>
    </lineage>
</organism>
<reference evidence="3" key="1">
    <citation type="journal article" date="2019" name="Sci. Rep.">
        <title>Draft genome of Tanacetum cinerariifolium, the natural source of mosquito coil.</title>
        <authorList>
            <person name="Yamashiro T."/>
            <person name="Shiraishi A."/>
            <person name="Satake H."/>
            <person name="Nakayama K."/>
        </authorList>
    </citation>
    <scope>NUCLEOTIDE SEQUENCE</scope>
</reference>
<feature type="coiled-coil region" evidence="1">
    <location>
        <begin position="360"/>
        <end position="408"/>
    </location>
</feature>
<keyword evidence="1" id="KW-0175">Coiled coil</keyword>
<feature type="region of interest" description="Disordered" evidence="2">
    <location>
        <begin position="253"/>
        <end position="273"/>
    </location>
</feature>
<evidence type="ECO:0000256" key="1">
    <source>
        <dbReference type="SAM" id="Coils"/>
    </source>
</evidence>
<sequence>MQNNIMAASSKECLPMLAPSSYVQWKSCFMRYDTNPNRELLKKIIYEGPYVMTGIIHPDTLEDVHMILDGIGNEFTLLWMLVQMQRKFRFLINDCSSESLSTFKMQDKVVLGICQDFSQLLSKLTIWIISLITNSSTKQHPNKVNEIQAERIERNVNPLALVATMQNYPNDYYQAHATPKPYKPHAPSSRQTTSTKSHDNTRNKSKEIVKVPSPPYKLAFEEDSDEEQAQRDKHIQKILALIARHFKNIYKPTNNNFRTSSNTRNKNVDTSLRTRNDRQTRQFRNQRVVPVDGKGETIGSQDTDDEPDEQELEAHYMYMTKILKQPESITNTYMVETVDTSIILDSSDMCYNKEKADQIAKELEDEHVLLASLIANLKLDVDKNKKIQKQLKKANTSLTQELEKYKLDLKYCKIKLERNKTFLNKP</sequence>
<evidence type="ECO:0008006" key="4">
    <source>
        <dbReference type="Google" id="ProtNLM"/>
    </source>
</evidence>
<dbReference type="AlphaFoldDB" id="A0A699I1N6"/>
<feature type="compositionally biased region" description="Basic and acidic residues" evidence="2">
    <location>
        <begin position="196"/>
        <end position="209"/>
    </location>
</feature>
<protein>
    <recommendedName>
        <fullName evidence="4">Integrase, catalytic region, zinc finger, CCHC-type, peptidase aspartic, catalytic</fullName>
    </recommendedName>
</protein>
<comment type="caution">
    <text evidence="3">The sequence shown here is derived from an EMBL/GenBank/DDBJ whole genome shotgun (WGS) entry which is preliminary data.</text>
</comment>
<evidence type="ECO:0000313" key="3">
    <source>
        <dbReference type="EMBL" id="GEZ16200.1"/>
    </source>
</evidence>
<name>A0A699I1N6_TANCI</name>